<protein>
    <recommendedName>
        <fullName evidence="4">DUF5626 domain-containing protein</fullName>
    </recommendedName>
</protein>
<evidence type="ECO:0000256" key="1">
    <source>
        <dbReference type="SAM" id="Phobius"/>
    </source>
</evidence>
<keyword evidence="1" id="KW-0812">Transmembrane</keyword>
<keyword evidence="1" id="KW-0472">Membrane</keyword>
<proteinExistence type="predicted"/>
<name>A0ABV2JLQ7_9STRE</name>
<evidence type="ECO:0000313" key="3">
    <source>
        <dbReference type="Proteomes" id="UP001549055"/>
    </source>
</evidence>
<sequence length="156" mass="17954">MNKWIIIIGILSIMLMFFLQIKLNKYHLKPDEERLIRIKGNTQSLDALIEIQVISYRNSGRIKLSYGHNWYNANADIHYNITTAQVEKWEYDSVLGKSAVMILQNPLDGIAVDKEGISIDTPKDVTFSFQSKKDFTIKIKSLSDKDVSVDVNVVYR</sequence>
<dbReference type="RefSeq" id="WP_253365542.1">
    <property type="nucleotide sequence ID" value="NZ_JALJXU010000006.1"/>
</dbReference>
<accession>A0ABV2JLQ7</accession>
<evidence type="ECO:0000313" key="2">
    <source>
        <dbReference type="EMBL" id="MET3644852.1"/>
    </source>
</evidence>
<dbReference type="Proteomes" id="UP001549055">
    <property type="component" value="Unassembled WGS sequence"/>
</dbReference>
<keyword evidence="3" id="KW-1185">Reference proteome</keyword>
<feature type="transmembrane region" description="Helical" evidence="1">
    <location>
        <begin position="6"/>
        <end position="24"/>
    </location>
</feature>
<evidence type="ECO:0008006" key="4">
    <source>
        <dbReference type="Google" id="ProtNLM"/>
    </source>
</evidence>
<reference evidence="2 3" key="1">
    <citation type="submission" date="2024-06" db="EMBL/GenBank/DDBJ databases">
        <title>Genomic Encyclopedia of Type Strains, Phase IV (KMG-IV): sequencing the most valuable type-strain genomes for metagenomic binning, comparative biology and taxonomic classification.</title>
        <authorList>
            <person name="Goeker M."/>
        </authorList>
    </citation>
    <scope>NUCLEOTIDE SEQUENCE [LARGE SCALE GENOMIC DNA]</scope>
    <source>
        <strain evidence="2 3">DSM 15349</strain>
    </source>
</reference>
<gene>
    <name evidence="2" type="ORF">ABID27_001483</name>
</gene>
<dbReference type="EMBL" id="JBEPMK010000005">
    <property type="protein sequence ID" value="MET3644852.1"/>
    <property type="molecule type" value="Genomic_DNA"/>
</dbReference>
<comment type="caution">
    <text evidence="2">The sequence shown here is derived from an EMBL/GenBank/DDBJ whole genome shotgun (WGS) entry which is preliminary data.</text>
</comment>
<organism evidence="2 3">
    <name type="scientific">Streptococcus gallinaceus</name>
    <dbReference type="NCBI Taxonomy" id="165758"/>
    <lineage>
        <taxon>Bacteria</taxon>
        <taxon>Bacillati</taxon>
        <taxon>Bacillota</taxon>
        <taxon>Bacilli</taxon>
        <taxon>Lactobacillales</taxon>
        <taxon>Streptococcaceae</taxon>
        <taxon>Streptococcus</taxon>
    </lineage>
</organism>
<keyword evidence="1" id="KW-1133">Transmembrane helix</keyword>